<keyword evidence="2" id="KW-1185">Reference proteome</keyword>
<comment type="caution">
    <text evidence="1">The sequence shown here is derived from an EMBL/GenBank/DDBJ whole genome shotgun (WGS) entry which is preliminary data.</text>
</comment>
<proteinExistence type="predicted"/>
<dbReference type="EMBL" id="CM045772">
    <property type="protein sequence ID" value="KAI7986326.1"/>
    <property type="molecule type" value="Genomic_DNA"/>
</dbReference>
<evidence type="ECO:0000313" key="2">
    <source>
        <dbReference type="Proteomes" id="UP001060215"/>
    </source>
</evidence>
<name>A0ACC0FE76_9ERIC</name>
<evidence type="ECO:0000313" key="1">
    <source>
        <dbReference type="EMBL" id="KAI7986326.1"/>
    </source>
</evidence>
<sequence>MDNTGLTAMAKRETLILIAFSNFFKKERRGEERIWVVVKLVVEQEPTRTPVLNQNPTLRAMNTEREGGRGGESSQSETLPWAQRALREKEREWGGKKWGRRG</sequence>
<protein>
    <submittedName>
        <fullName evidence="1">Uncharacterized protein</fullName>
    </submittedName>
</protein>
<organism evidence="1 2">
    <name type="scientific">Camellia lanceoleosa</name>
    <dbReference type="NCBI Taxonomy" id="1840588"/>
    <lineage>
        <taxon>Eukaryota</taxon>
        <taxon>Viridiplantae</taxon>
        <taxon>Streptophyta</taxon>
        <taxon>Embryophyta</taxon>
        <taxon>Tracheophyta</taxon>
        <taxon>Spermatophyta</taxon>
        <taxon>Magnoliopsida</taxon>
        <taxon>eudicotyledons</taxon>
        <taxon>Gunneridae</taxon>
        <taxon>Pentapetalae</taxon>
        <taxon>asterids</taxon>
        <taxon>Ericales</taxon>
        <taxon>Theaceae</taxon>
        <taxon>Camellia</taxon>
    </lineage>
</organism>
<dbReference type="Proteomes" id="UP001060215">
    <property type="component" value="Chromosome 15"/>
</dbReference>
<accession>A0ACC0FE76</accession>
<gene>
    <name evidence="1" type="ORF">LOK49_LG14G00397</name>
</gene>
<reference evidence="1 2" key="1">
    <citation type="journal article" date="2022" name="Plant J.">
        <title>Chromosome-level genome of Camellia lanceoleosa provides a valuable resource for understanding genome evolution and self-incompatibility.</title>
        <authorList>
            <person name="Gong W."/>
            <person name="Xiao S."/>
            <person name="Wang L."/>
            <person name="Liao Z."/>
            <person name="Chang Y."/>
            <person name="Mo W."/>
            <person name="Hu G."/>
            <person name="Li W."/>
            <person name="Zhao G."/>
            <person name="Zhu H."/>
            <person name="Hu X."/>
            <person name="Ji K."/>
            <person name="Xiang X."/>
            <person name="Song Q."/>
            <person name="Yuan D."/>
            <person name="Jin S."/>
            <person name="Zhang L."/>
        </authorList>
    </citation>
    <scope>NUCLEOTIDE SEQUENCE [LARGE SCALE GENOMIC DNA]</scope>
    <source>
        <strain evidence="1">SQ_2022a</strain>
    </source>
</reference>